<dbReference type="Proteomes" id="UP000183407">
    <property type="component" value="Unassembled WGS sequence"/>
</dbReference>
<evidence type="ECO:0000313" key="1">
    <source>
        <dbReference type="EMBL" id="SEC21501.1"/>
    </source>
</evidence>
<evidence type="ECO:0000313" key="2">
    <source>
        <dbReference type="Proteomes" id="UP000183407"/>
    </source>
</evidence>
<organism evidence="1 2">
    <name type="scientific">Rhodococcus jostii</name>
    <dbReference type="NCBI Taxonomy" id="132919"/>
    <lineage>
        <taxon>Bacteria</taxon>
        <taxon>Bacillati</taxon>
        <taxon>Actinomycetota</taxon>
        <taxon>Actinomycetes</taxon>
        <taxon>Mycobacteriales</taxon>
        <taxon>Nocardiaceae</taxon>
        <taxon>Rhodococcus</taxon>
    </lineage>
</organism>
<gene>
    <name evidence="1" type="ORF">SAMN04490220_1075</name>
</gene>
<sequence>MMVGPFGEQPHLGKASVLGARGMTRFAGRIRGAAKRDFLQPVTSRSWSLDFAARINRGAVE</sequence>
<reference evidence="2" key="1">
    <citation type="submission" date="2016-10" db="EMBL/GenBank/DDBJ databases">
        <authorList>
            <person name="Varghese N."/>
        </authorList>
    </citation>
    <scope>NUCLEOTIDE SEQUENCE [LARGE SCALE GENOMIC DNA]</scope>
    <source>
        <strain evidence="2">DSM 44719</strain>
    </source>
</reference>
<proteinExistence type="predicted"/>
<dbReference type="AlphaFoldDB" id="A0A1H4QPP1"/>
<name>A0A1H4QPP1_RHOJO</name>
<accession>A0A1H4QPP1</accession>
<dbReference type="RefSeq" id="WP_073370787.1">
    <property type="nucleotide sequence ID" value="NZ_FNTL01000004.1"/>
</dbReference>
<dbReference type="EMBL" id="FNTL01000004">
    <property type="protein sequence ID" value="SEC21501.1"/>
    <property type="molecule type" value="Genomic_DNA"/>
</dbReference>
<protein>
    <submittedName>
        <fullName evidence="1">Uncharacterized protein</fullName>
    </submittedName>
</protein>